<gene>
    <name evidence="2" type="ORF">ZIOFF_038789</name>
</gene>
<comment type="caution">
    <text evidence="2">The sequence shown here is derived from an EMBL/GenBank/DDBJ whole genome shotgun (WGS) entry which is preliminary data.</text>
</comment>
<dbReference type="GO" id="GO:0031011">
    <property type="term" value="C:Ino80 complex"/>
    <property type="evidence" value="ECO:0007669"/>
    <property type="project" value="InterPro"/>
</dbReference>
<dbReference type="OrthoDB" id="10262769at2759"/>
<protein>
    <recommendedName>
        <fullName evidence="1">FHA domain-containing protein</fullName>
    </recommendedName>
</protein>
<dbReference type="Pfam" id="PF13325">
    <property type="entry name" value="MCRS_N"/>
    <property type="match status" value="1"/>
</dbReference>
<dbReference type="PANTHER" id="PTHR13233">
    <property type="entry name" value="MICROSPHERULE PROTEIN 1"/>
    <property type="match status" value="1"/>
</dbReference>
<dbReference type="InterPro" id="IPR000253">
    <property type="entry name" value="FHA_dom"/>
</dbReference>
<dbReference type="GO" id="GO:0002151">
    <property type="term" value="F:G-quadruplex RNA binding"/>
    <property type="evidence" value="ECO:0007669"/>
    <property type="project" value="InterPro"/>
</dbReference>
<dbReference type="SMART" id="SM00240">
    <property type="entry name" value="FHA"/>
    <property type="match status" value="1"/>
</dbReference>
<dbReference type="AlphaFoldDB" id="A0A8J5GA07"/>
<name>A0A8J5GA07_ZINOF</name>
<sequence length="917" mass="101519">MGSLASLSKWNPEDDILLKNAVEAGASLESLAKGAVCFSQRFTLKELQDRWHSLVFAPETSSGASTRMLEYEEFATCFPNKVNRACSIKGKYLESRKRKVKSVRSLFYAKRKRIRSKPFESSNRDFAHYSDIANESIYGCGDQLNLQNQHHADNIFPAEHILNCHESSQTGYDNEQGVFPEILRFTSNTIRGSDAHPTCHTEHIGSVEDECCPNGIVDRGYLYDFKDNVSLELVDKEQLNNEFLEENLPSFHVSNDDLEDKLIQPLPTDDSCDKDATDTKPLVATSKSENYDAIQENNNTGTHIPGSGDTVHQVGCSSTLPVVPPLGEIKDIPLENMPMDMHLESSGVVGVDANIDKLGCSNMSSNATRGDVISDVGLSSPMIQENDLMDFSSAFMDFSGDDGLMFVDIGEKDTGDSSCLNGLSSIFLSSPSDSHEDCPANSNDPEDIVNLDGFIKIPDGGFLDEASKDSHQVDFLYKNDLIDQYSLQNVPVVSSEVSLSAEHHQGPLICTLNTEDHDIPCNDDFLLPTQTVTQFSSPTKSLSRNVECSLGDFGKIVQEQLPNPQPIVSSTALLPSSLPKVGFLHLSNDGRLEAKPFERTIMAGVSGDAGFDANERKACIQPILSHSVAGGSLHGENATHNLEKHCNFDASINPSLDNSAPGHDRDKHYTLIAGGCKPEFDIQGTIENYAPPHSELAMSNLGNSQPIPALSTSDQEVQDSEIEDDVPYFADVEALILDMDLGPYDQESCLFTKEVSLYQPLESRKAIMKLEQGARSFMNRKISVHDSFAVFYGRFMKYFFKKREVLLGRGTSEREVDIDLREEGHVNKISRRQAIFKMEEDGSIFLKNIGKCPIFVNSKEVATKKRILLDSSSLIEIRDFTFMFEVNESAVRQYVARAAAAHQSQVLKFDWLPDEKP</sequence>
<organism evidence="2 3">
    <name type="scientific">Zingiber officinale</name>
    <name type="common">Ginger</name>
    <name type="synonym">Amomum zingiber</name>
    <dbReference type="NCBI Taxonomy" id="94328"/>
    <lineage>
        <taxon>Eukaryota</taxon>
        <taxon>Viridiplantae</taxon>
        <taxon>Streptophyta</taxon>
        <taxon>Embryophyta</taxon>
        <taxon>Tracheophyta</taxon>
        <taxon>Spermatophyta</taxon>
        <taxon>Magnoliopsida</taxon>
        <taxon>Liliopsida</taxon>
        <taxon>Zingiberales</taxon>
        <taxon>Zingiberaceae</taxon>
        <taxon>Zingiber</taxon>
    </lineage>
</organism>
<dbReference type="PANTHER" id="PTHR13233:SF0">
    <property type="entry name" value="MICROSPHERULE PROTEIN 1"/>
    <property type="match status" value="1"/>
</dbReference>
<keyword evidence="3" id="KW-1185">Reference proteome</keyword>
<dbReference type="InterPro" id="IPR037912">
    <property type="entry name" value="MCRS1"/>
</dbReference>
<evidence type="ECO:0000313" key="3">
    <source>
        <dbReference type="Proteomes" id="UP000734854"/>
    </source>
</evidence>
<dbReference type="Proteomes" id="UP000734854">
    <property type="component" value="Unassembled WGS sequence"/>
</dbReference>
<dbReference type="PROSITE" id="PS50006">
    <property type="entry name" value="FHA_DOMAIN"/>
    <property type="match status" value="1"/>
</dbReference>
<dbReference type="GO" id="GO:0045944">
    <property type="term" value="P:positive regulation of transcription by RNA polymerase II"/>
    <property type="evidence" value="ECO:0007669"/>
    <property type="project" value="TreeGrafter"/>
</dbReference>
<evidence type="ECO:0000259" key="1">
    <source>
        <dbReference type="PROSITE" id="PS50006"/>
    </source>
</evidence>
<reference evidence="2 3" key="1">
    <citation type="submission" date="2020-08" db="EMBL/GenBank/DDBJ databases">
        <title>Plant Genome Project.</title>
        <authorList>
            <person name="Zhang R.-G."/>
        </authorList>
    </citation>
    <scope>NUCLEOTIDE SEQUENCE [LARGE SCALE GENOMIC DNA]</scope>
    <source>
        <tissue evidence="2">Rhizome</tissue>
    </source>
</reference>
<dbReference type="InterPro" id="IPR025999">
    <property type="entry name" value="MCRS_N"/>
</dbReference>
<dbReference type="Pfam" id="PF00498">
    <property type="entry name" value="FHA"/>
    <property type="match status" value="1"/>
</dbReference>
<dbReference type="GO" id="GO:0071339">
    <property type="term" value="C:MLL1 complex"/>
    <property type="evidence" value="ECO:0007669"/>
    <property type="project" value="InterPro"/>
</dbReference>
<accession>A0A8J5GA07</accession>
<dbReference type="GO" id="GO:0044545">
    <property type="term" value="C:NSL complex"/>
    <property type="evidence" value="ECO:0007669"/>
    <property type="project" value="TreeGrafter"/>
</dbReference>
<proteinExistence type="predicted"/>
<dbReference type="EMBL" id="JACMSC010000011">
    <property type="protein sequence ID" value="KAG6499033.1"/>
    <property type="molecule type" value="Genomic_DNA"/>
</dbReference>
<feature type="domain" description="FHA" evidence="1">
    <location>
        <begin position="805"/>
        <end position="861"/>
    </location>
</feature>
<evidence type="ECO:0000313" key="2">
    <source>
        <dbReference type="EMBL" id="KAG6499033.1"/>
    </source>
</evidence>